<reference evidence="2 3" key="1">
    <citation type="submission" date="2007-06" db="EMBL/GenBank/DDBJ databases">
        <authorList>
            <person name="Shimkets L."/>
            <person name="Ferriera S."/>
            <person name="Johnson J."/>
            <person name="Kravitz S."/>
            <person name="Beeson K."/>
            <person name="Sutton G."/>
            <person name="Rogers Y.-H."/>
            <person name="Friedman R."/>
            <person name="Frazier M."/>
            <person name="Venter J.C."/>
        </authorList>
    </citation>
    <scope>NUCLEOTIDE SEQUENCE [LARGE SCALE GENOMIC DNA]</scope>
    <source>
        <strain evidence="2 3">SIR-1</strain>
    </source>
</reference>
<dbReference type="STRING" id="391625.PPSIR1_27423"/>
<accession>A6G4P9</accession>
<proteinExistence type="predicted"/>
<dbReference type="Gene3D" id="3.40.50.620">
    <property type="entry name" value="HUPs"/>
    <property type="match status" value="1"/>
</dbReference>
<gene>
    <name evidence="2" type="ORF">PPSIR1_27423</name>
</gene>
<organism evidence="2 3">
    <name type="scientific">Plesiocystis pacifica SIR-1</name>
    <dbReference type="NCBI Taxonomy" id="391625"/>
    <lineage>
        <taxon>Bacteria</taxon>
        <taxon>Pseudomonadati</taxon>
        <taxon>Myxococcota</taxon>
        <taxon>Polyangia</taxon>
        <taxon>Nannocystales</taxon>
        <taxon>Nannocystaceae</taxon>
        <taxon>Plesiocystis</taxon>
    </lineage>
</organism>
<dbReference type="eggNOG" id="COG2102">
    <property type="taxonomic scope" value="Bacteria"/>
</dbReference>
<feature type="domain" description="Diphthamide synthase" evidence="1">
    <location>
        <begin position="3"/>
        <end position="206"/>
    </location>
</feature>
<evidence type="ECO:0000313" key="3">
    <source>
        <dbReference type="Proteomes" id="UP000005801"/>
    </source>
</evidence>
<dbReference type="InterPro" id="IPR002761">
    <property type="entry name" value="Diphthami_syn_dom"/>
</dbReference>
<dbReference type="SUPFAM" id="SSF52402">
    <property type="entry name" value="Adenine nucleotide alpha hydrolases-like"/>
    <property type="match status" value="1"/>
</dbReference>
<sequence length="215" mass="23290">MSWSSGKDSAFALHEVLRAGELEVVGLLTTVSQAYARVAMHGVRRALLEAQARALGLPLQVVELPAPCTNAEYEARMGAWVESARAQGITRVVFGDLFLEDIRAYRERQLEGTGLEPVFPLWQRPTPALAEAMLDAGVEATITCMDPRVLDRSFAGRSWDRALLAALPEGVDPCGENGEFHTFVHASPDFAAPLAVRGGEVVEREGFVFADLSPA</sequence>
<keyword evidence="3" id="KW-1185">Reference proteome</keyword>
<dbReference type="InterPro" id="IPR014729">
    <property type="entry name" value="Rossmann-like_a/b/a_fold"/>
</dbReference>
<evidence type="ECO:0000259" key="1">
    <source>
        <dbReference type="Pfam" id="PF01902"/>
    </source>
</evidence>
<dbReference type="Proteomes" id="UP000005801">
    <property type="component" value="Unassembled WGS sequence"/>
</dbReference>
<protein>
    <recommendedName>
        <fullName evidence="1">Diphthamide synthase domain-containing protein</fullName>
    </recommendedName>
</protein>
<dbReference type="CDD" id="cd01994">
    <property type="entry name" value="AANH_PF0828-like"/>
    <property type="match status" value="1"/>
</dbReference>
<dbReference type="Pfam" id="PF01902">
    <property type="entry name" value="Diphthami_syn_2"/>
    <property type="match status" value="1"/>
</dbReference>
<comment type="caution">
    <text evidence="2">The sequence shown here is derived from an EMBL/GenBank/DDBJ whole genome shotgun (WGS) entry which is preliminary data.</text>
</comment>
<dbReference type="Gene3D" id="3.90.1490.10">
    <property type="entry name" value="putative n-type atp pyrophosphatase, domain 2"/>
    <property type="match status" value="1"/>
</dbReference>
<dbReference type="AlphaFoldDB" id="A6G4P9"/>
<name>A6G4P9_9BACT</name>
<dbReference type="EMBL" id="ABCS01000022">
    <property type="protein sequence ID" value="EDM79169.1"/>
    <property type="molecule type" value="Genomic_DNA"/>
</dbReference>
<evidence type="ECO:0000313" key="2">
    <source>
        <dbReference type="EMBL" id="EDM79169.1"/>
    </source>
</evidence>